<evidence type="ECO:0000313" key="1">
    <source>
        <dbReference type="EMBL" id="NJC24958.1"/>
    </source>
</evidence>
<dbReference type="PANTHER" id="PTHR36454:SF1">
    <property type="entry name" value="DUF1015 DOMAIN-CONTAINING PROTEIN"/>
    <property type="match status" value="1"/>
</dbReference>
<organism evidence="1 2">
    <name type="scientific">Neolewinella antarctica</name>
    <dbReference type="NCBI Taxonomy" id="442734"/>
    <lineage>
        <taxon>Bacteria</taxon>
        <taxon>Pseudomonadati</taxon>
        <taxon>Bacteroidota</taxon>
        <taxon>Saprospiria</taxon>
        <taxon>Saprospirales</taxon>
        <taxon>Lewinellaceae</taxon>
        <taxon>Neolewinella</taxon>
    </lineage>
</organism>
<accession>A0ABX0X7H7</accession>
<gene>
    <name evidence="1" type="ORF">GGR27_000439</name>
</gene>
<dbReference type="InterPro" id="IPR008323">
    <property type="entry name" value="UCP033563"/>
</dbReference>
<evidence type="ECO:0000313" key="2">
    <source>
        <dbReference type="Proteomes" id="UP000770785"/>
    </source>
</evidence>
<dbReference type="RefSeq" id="WP_168035742.1">
    <property type="nucleotide sequence ID" value="NZ_JAATJH010000001.1"/>
</dbReference>
<keyword evidence="2" id="KW-1185">Reference proteome</keyword>
<sequence>MPLALRPFPVFYRPPSGQVDALPSTRNGVHLVPPKQLTASAPGTFAELKMKEQLTGCTSRGICGLVPASAFSSGTIRPHESTLAARLARQKKLVTEDRGALGKPVLITADDLTGVWQQLAKNYGPTGAETSFYGTDTDYWLREFALRGNRSTTGLDLSKLNGLAIADGHHRAETHARLAATGRPEFRQVPVCIVAARELSIGIFLRQLNDFSGPVQDLLSQLAAFFTVSEIARPVAPTDVNQWLMTYRGKHYQLTRRTGDDNFTTPMAWMVQVVLKEIFGIENASTDPRLTNEPVDTLPNGLLDLKDASVLTFAGSAVTPELFFAEIAANRLLPPKSTRFMPRVPSGLVVWRGSLP</sequence>
<protein>
    <submittedName>
        <fullName evidence="1">Uncharacterized protein (DUF1015 family)</fullName>
    </submittedName>
</protein>
<name>A0ABX0X7H7_9BACT</name>
<dbReference type="Proteomes" id="UP000770785">
    <property type="component" value="Unassembled WGS sequence"/>
</dbReference>
<dbReference type="EMBL" id="JAATJH010000001">
    <property type="protein sequence ID" value="NJC24958.1"/>
    <property type="molecule type" value="Genomic_DNA"/>
</dbReference>
<comment type="caution">
    <text evidence="1">The sequence shown here is derived from an EMBL/GenBank/DDBJ whole genome shotgun (WGS) entry which is preliminary data.</text>
</comment>
<reference evidence="1 2" key="1">
    <citation type="submission" date="2020-03" db="EMBL/GenBank/DDBJ databases">
        <title>Genomic Encyclopedia of Type Strains, Phase IV (KMG-IV): sequencing the most valuable type-strain genomes for metagenomic binning, comparative biology and taxonomic classification.</title>
        <authorList>
            <person name="Goeker M."/>
        </authorList>
    </citation>
    <scope>NUCLEOTIDE SEQUENCE [LARGE SCALE GENOMIC DNA]</scope>
    <source>
        <strain evidence="1 2">DSM 105096</strain>
    </source>
</reference>
<proteinExistence type="predicted"/>
<dbReference type="PANTHER" id="PTHR36454">
    <property type="entry name" value="LMO2823 PROTEIN"/>
    <property type="match status" value="1"/>
</dbReference>
<dbReference type="Pfam" id="PF06245">
    <property type="entry name" value="DUF1015"/>
    <property type="match status" value="1"/>
</dbReference>